<dbReference type="InterPro" id="IPR000843">
    <property type="entry name" value="HTH_LacI"/>
</dbReference>
<keyword evidence="1" id="KW-0678">Repressor</keyword>
<dbReference type="SUPFAM" id="SSF53822">
    <property type="entry name" value="Periplasmic binding protein-like I"/>
    <property type="match status" value="1"/>
</dbReference>
<reference evidence="6 7" key="1">
    <citation type="submission" date="2015-04" db="EMBL/GenBank/DDBJ databases">
        <title>Draft genome sequence of bacteremic isolate Catabacter hongkongensis type strain HKU16T.</title>
        <authorList>
            <person name="Lau S.K."/>
            <person name="Teng J.L."/>
            <person name="Huang Y."/>
            <person name="Curreem S.O."/>
            <person name="Tsui S.K."/>
            <person name="Woo P.C."/>
        </authorList>
    </citation>
    <scope>NUCLEOTIDE SEQUENCE [LARGE SCALE GENOMIC DNA]</scope>
    <source>
        <strain evidence="6 7">HKU16</strain>
    </source>
</reference>
<name>A0A0M2NA73_9FIRM</name>
<dbReference type="SUPFAM" id="SSF47413">
    <property type="entry name" value="lambda repressor-like DNA-binding domains"/>
    <property type="match status" value="1"/>
</dbReference>
<dbReference type="PROSITE" id="PS50932">
    <property type="entry name" value="HTH_LACI_2"/>
    <property type="match status" value="1"/>
</dbReference>
<keyword evidence="4" id="KW-0804">Transcription</keyword>
<dbReference type="SMART" id="SM00354">
    <property type="entry name" value="HTH_LACI"/>
    <property type="match status" value="1"/>
</dbReference>
<dbReference type="Pfam" id="PF13377">
    <property type="entry name" value="Peripla_BP_3"/>
    <property type="match status" value="1"/>
</dbReference>
<dbReference type="InterPro" id="IPR028082">
    <property type="entry name" value="Peripla_BP_I"/>
</dbReference>
<accession>A0A0M2NA73</accession>
<evidence type="ECO:0000256" key="4">
    <source>
        <dbReference type="ARBA" id="ARBA00023163"/>
    </source>
</evidence>
<organism evidence="6 7">
    <name type="scientific">Christensenella hongkongensis</name>
    <dbReference type="NCBI Taxonomy" id="270498"/>
    <lineage>
        <taxon>Bacteria</taxon>
        <taxon>Bacillati</taxon>
        <taxon>Bacillota</taxon>
        <taxon>Clostridia</taxon>
        <taxon>Christensenellales</taxon>
        <taxon>Christensenellaceae</taxon>
        <taxon>Christensenella</taxon>
    </lineage>
</organism>
<dbReference type="Gene3D" id="1.10.260.40">
    <property type="entry name" value="lambda repressor-like DNA-binding domains"/>
    <property type="match status" value="1"/>
</dbReference>
<dbReference type="PANTHER" id="PTHR30146">
    <property type="entry name" value="LACI-RELATED TRANSCRIPTIONAL REPRESSOR"/>
    <property type="match status" value="1"/>
</dbReference>
<dbReference type="PANTHER" id="PTHR30146:SF95">
    <property type="entry name" value="RIBOSE OPERON REPRESSOR"/>
    <property type="match status" value="1"/>
</dbReference>
<dbReference type="CDD" id="cd06291">
    <property type="entry name" value="PBP1_Qymf-like"/>
    <property type="match status" value="1"/>
</dbReference>
<gene>
    <name evidence="6" type="ORF">CHK_2972</name>
</gene>
<evidence type="ECO:0000313" key="7">
    <source>
        <dbReference type="Proteomes" id="UP000034076"/>
    </source>
</evidence>
<evidence type="ECO:0000256" key="3">
    <source>
        <dbReference type="ARBA" id="ARBA00023125"/>
    </source>
</evidence>
<feature type="domain" description="HTH lacI-type" evidence="5">
    <location>
        <begin position="18"/>
        <end position="72"/>
    </location>
</feature>
<dbReference type="OrthoDB" id="369222at2"/>
<evidence type="ECO:0000259" key="5">
    <source>
        <dbReference type="PROSITE" id="PS50932"/>
    </source>
</evidence>
<dbReference type="InterPro" id="IPR046335">
    <property type="entry name" value="LacI/GalR-like_sensor"/>
</dbReference>
<evidence type="ECO:0000313" key="6">
    <source>
        <dbReference type="EMBL" id="KKI49394.1"/>
    </source>
</evidence>
<dbReference type="RefSeq" id="WP_052740624.1">
    <property type="nucleotide sequence ID" value="NZ_CAUERS010000058.1"/>
</dbReference>
<keyword evidence="7" id="KW-1185">Reference proteome</keyword>
<sequence length="350" mass="39616">MAENSESGKKMGENGEKISIKKLSEITGYSVATVSRVINNVGRYSKETENKIKRAIRQYNYVPNMIAKGLRTNQIPTIGIIVPDITNEFFSRITLAAQTALFKQSYSAFICNTNEKKALEERHLELMRANHISGVIFVCSEHVYEGDLYRQIPRVYVDRMPAALEEDTSDQFYLIQSDNYEGGRMAIRELVNSGCKRIISIFEKREISPKKERLRGVKDELSAHGMQSDENIYYAQNLTFKDSYDIVNQILDEGKSFDGIFCYTDISALGAIRALSNRGISAPRGVRVVGFDDVTAAGHNTPSITTIHQPMEEMGEMAANVMLRLLQADDKVEKRYRLPVKLVRRETTKC</sequence>
<protein>
    <submittedName>
        <fullName evidence="6">Ribose operon repressor</fullName>
    </submittedName>
</protein>
<dbReference type="GO" id="GO:0000976">
    <property type="term" value="F:transcription cis-regulatory region binding"/>
    <property type="evidence" value="ECO:0007669"/>
    <property type="project" value="TreeGrafter"/>
</dbReference>
<keyword evidence="2" id="KW-0805">Transcription regulation</keyword>
<dbReference type="Gene3D" id="3.40.50.2300">
    <property type="match status" value="2"/>
</dbReference>
<dbReference type="PATRIC" id="fig|270498.16.peg.3065"/>
<evidence type="ECO:0000256" key="1">
    <source>
        <dbReference type="ARBA" id="ARBA00022491"/>
    </source>
</evidence>
<dbReference type="GO" id="GO:0003700">
    <property type="term" value="F:DNA-binding transcription factor activity"/>
    <property type="evidence" value="ECO:0007669"/>
    <property type="project" value="TreeGrafter"/>
</dbReference>
<dbReference type="STRING" id="270498.CHK_2972"/>
<dbReference type="EMBL" id="LAYJ01000133">
    <property type="protein sequence ID" value="KKI49394.1"/>
    <property type="molecule type" value="Genomic_DNA"/>
</dbReference>
<comment type="caution">
    <text evidence="6">The sequence shown here is derived from an EMBL/GenBank/DDBJ whole genome shotgun (WGS) entry which is preliminary data.</text>
</comment>
<proteinExistence type="predicted"/>
<dbReference type="Proteomes" id="UP000034076">
    <property type="component" value="Unassembled WGS sequence"/>
</dbReference>
<dbReference type="AlphaFoldDB" id="A0A0M2NA73"/>
<dbReference type="Pfam" id="PF00356">
    <property type="entry name" value="LacI"/>
    <property type="match status" value="1"/>
</dbReference>
<dbReference type="InterPro" id="IPR010982">
    <property type="entry name" value="Lambda_DNA-bd_dom_sf"/>
</dbReference>
<evidence type="ECO:0000256" key="2">
    <source>
        <dbReference type="ARBA" id="ARBA00023015"/>
    </source>
</evidence>
<keyword evidence="3" id="KW-0238">DNA-binding</keyword>
<dbReference type="CDD" id="cd01392">
    <property type="entry name" value="HTH_LacI"/>
    <property type="match status" value="1"/>
</dbReference>